<dbReference type="KEGG" id="dko:I596_2510"/>
<name>A0A160DX42_9GAMM</name>
<evidence type="ECO:0000313" key="2">
    <source>
        <dbReference type="Proteomes" id="UP000076830"/>
    </source>
</evidence>
<organism evidence="1 2">
    <name type="scientific">Dokdonella koreensis DS-123</name>
    <dbReference type="NCBI Taxonomy" id="1300342"/>
    <lineage>
        <taxon>Bacteria</taxon>
        <taxon>Pseudomonadati</taxon>
        <taxon>Pseudomonadota</taxon>
        <taxon>Gammaproteobacteria</taxon>
        <taxon>Lysobacterales</taxon>
        <taxon>Rhodanobacteraceae</taxon>
        <taxon>Dokdonella</taxon>
    </lineage>
</organism>
<protein>
    <submittedName>
        <fullName evidence="1">GCN5-related N-acetyltransferase</fullName>
    </submittedName>
</protein>
<dbReference type="InterPro" id="IPR016181">
    <property type="entry name" value="Acyl_CoA_acyltransferase"/>
</dbReference>
<keyword evidence="1" id="KW-0808">Transferase</keyword>
<keyword evidence="2" id="KW-1185">Reference proteome</keyword>
<sequence length="55" mass="6092">MTWACRTPGINALTAETGVDNAASQRVLVRNGFVQIGERLDDEDGALICWRRKTD</sequence>
<dbReference type="Gene3D" id="3.40.630.30">
    <property type="match status" value="1"/>
</dbReference>
<dbReference type="GO" id="GO:0016740">
    <property type="term" value="F:transferase activity"/>
    <property type="evidence" value="ECO:0007669"/>
    <property type="project" value="UniProtKB-KW"/>
</dbReference>
<proteinExistence type="predicted"/>
<dbReference type="AlphaFoldDB" id="A0A160DX42"/>
<reference evidence="1 2" key="1">
    <citation type="submission" date="2016-04" db="EMBL/GenBank/DDBJ databases">
        <title>Complete genome sequence of Dokdonella koreensis DS-123T.</title>
        <authorList>
            <person name="Kim J.F."/>
            <person name="Lee H."/>
            <person name="Kwak M.-J."/>
        </authorList>
    </citation>
    <scope>NUCLEOTIDE SEQUENCE [LARGE SCALE GENOMIC DNA]</scope>
    <source>
        <strain evidence="1 2">DS-123</strain>
    </source>
</reference>
<dbReference type="EMBL" id="CP015249">
    <property type="protein sequence ID" value="ANB18513.1"/>
    <property type="molecule type" value="Genomic_DNA"/>
</dbReference>
<accession>A0A160DX42</accession>
<gene>
    <name evidence="1" type="ORF">I596_2510</name>
</gene>
<evidence type="ECO:0000313" key="1">
    <source>
        <dbReference type="EMBL" id="ANB18513.1"/>
    </source>
</evidence>
<dbReference type="Proteomes" id="UP000076830">
    <property type="component" value="Chromosome"/>
</dbReference>
<dbReference type="SUPFAM" id="SSF55729">
    <property type="entry name" value="Acyl-CoA N-acyltransferases (Nat)"/>
    <property type="match status" value="1"/>
</dbReference>